<dbReference type="InterPro" id="IPR032466">
    <property type="entry name" value="Metal_Hydrolase"/>
</dbReference>
<proteinExistence type="predicted"/>
<accession>A0ABQ5V5A9</accession>
<dbReference type="PANTHER" id="PTHR43135">
    <property type="entry name" value="ALPHA-D-RIBOSE 1-METHYLPHOSPHONATE 5-TRIPHOSPHATE DIPHOSPHATASE"/>
    <property type="match status" value="1"/>
</dbReference>
<dbReference type="PROSITE" id="PS51257">
    <property type="entry name" value="PROKAR_LIPOPROTEIN"/>
    <property type="match status" value="1"/>
</dbReference>
<comment type="caution">
    <text evidence="1">The sequence shown here is derived from an EMBL/GenBank/DDBJ whole genome shotgun (WGS) entry which is preliminary data.</text>
</comment>
<name>A0ABQ5V5A9_9PROT</name>
<dbReference type="PANTHER" id="PTHR43135:SF3">
    <property type="entry name" value="ALPHA-D-RIBOSE 1-METHYLPHOSPHONATE 5-TRIPHOSPHATE DIPHOSPHATASE"/>
    <property type="match status" value="1"/>
</dbReference>
<evidence type="ECO:0000313" key="2">
    <source>
        <dbReference type="Proteomes" id="UP001161391"/>
    </source>
</evidence>
<reference evidence="1" key="2">
    <citation type="submission" date="2023-01" db="EMBL/GenBank/DDBJ databases">
        <title>Draft genome sequence of Algimonas ampicilliniresistens strain NBRC 108219.</title>
        <authorList>
            <person name="Sun Q."/>
            <person name="Mori K."/>
        </authorList>
    </citation>
    <scope>NUCLEOTIDE SEQUENCE</scope>
    <source>
        <strain evidence="1">NBRC 108219</strain>
    </source>
</reference>
<sequence>MTRSVSTLTLAFLLSACQSVPGLTDAEAQQVTAYTGAKIFDGEEFQAKTLCVLGQVIVRCPVNPGQSVDLSGQFLTPPFGDAHTHHFDGRYTLDWHRSMGLKSGAFYAMTMTAPTQGVIEIRDRLSGPGNIDVATSLGGITGPESHPAEIYEALALNIRSYEDQVARSDEIHAGSRAADNAYYVVETEADVRAKMDLLLGDRPDHIKVFLRKSNRYAEGFGKWGPGGGIDPTLLPLIAELTDQAGVRLAVANSNIHDFRASLNVGADIITHLPCYQDSEADPDSIYYDVDVVDDCLISDTEALAAAELGMVSTLIVTEWVKDRPADLVAWEQQNIAALKAAGAPLVVATNAYGSTLTPGLIAGVDKGFVTPAEMLRMATMTTPKTIFPDRNIGCLDVGCEASFISFPVNPIEDAAIIGEISYRVKDGQFVDVAAEGDEG</sequence>
<reference evidence="1" key="1">
    <citation type="journal article" date="2014" name="Int. J. Syst. Evol. Microbiol.">
        <title>Complete genome of a new Firmicutes species belonging to the dominant human colonic microbiota ('Ruminococcus bicirculans') reveals two chromosomes and a selective capacity to utilize plant glucans.</title>
        <authorList>
            <consortium name="NISC Comparative Sequencing Program"/>
            <person name="Wegmann U."/>
            <person name="Louis P."/>
            <person name="Goesmann A."/>
            <person name="Henrissat B."/>
            <person name="Duncan S.H."/>
            <person name="Flint H.J."/>
        </authorList>
    </citation>
    <scope>NUCLEOTIDE SEQUENCE</scope>
    <source>
        <strain evidence="1">NBRC 108219</strain>
    </source>
</reference>
<evidence type="ECO:0000313" key="1">
    <source>
        <dbReference type="EMBL" id="GLQ22272.1"/>
    </source>
</evidence>
<dbReference type="Gene3D" id="3.20.20.140">
    <property type="entry name" value="Metal-dependent hydrolases"/>
    <property type="match status" value="1"/>
</dbReference>
<dbReference type="Proteomes" id="UP001161391">
    <property type="component" value="Unassembled WGS sequence"/>
</dbReference>
<protein>
    <submittedName>
        <fullName evidence="1">Amidohydrolase</fullName>
    </submittedName>
</protein>
<keyword evidence="2" id="KW-1185">Reference proteome</keyword>
<dbReference type="InterPro" id="IPR011059">
    <property type="entry name" value="Metal-dep_hydrolase_composite"/>
</dbReference>
<dbReference type="RefSeq" id="WP_284386595.1">
    <property type="nucleotide sequence ID" value="NZ_BSNK01000001.1"/>
</dbReference>
<dbReference type="InterPro" id="IPR051781">
    <property type="entry name" value="Metallo-dep_Hydrolase"/>
</dbReference>
<dbReference type="SUPFAM" id="SSF51556">
    <property type="entry name" value="Metallo-dependent hydrolases"/>
    <property type="match status" value="1"/>
</dbReference>
<dbReference type="Gene3D" id="2.30.40.10">
    <property type="entry name" value="Urease, subunit C, domain 1"/>
    <property type="match status" value="1"/>
</dbReference>
<gene>
    <name evidence="1" type="ORF">GCM10007853_01460</name>
</gene>
<organism evidence="1 2">
    <name type="scientific">Algimonas ampicilliniresistens</name>
    <dbReference type="NCBI Taxonomy" id="1298735"/>
    <lineage>
        <taxon>Bacteria</taxon>
        <taxon>Pseudomonadati</taxon>
        <taxon>Pseudomonadota</taxon>
        <taxon>Alphaproteobacteria</taxon>
        <taxon>Maricaulales</taxon>
        <taxon>Robiginitomaculaceae</taxon>
        <taxon>Algimonas</taxon>
    </lineage>
</organism>
<dbReference type="EMBL" id="BSNK01000001">
    <property type="protein sequence ID" value="GLQ22272.1"/>
    <property type="molecule type" value="Genomic_DNA"/>
</dbReference>